<evidence type="ECO:0000256" key="6">
    <source>
        <dbReference type="HAMAP-Rule" id="MF_00361"/>
    </source>
</evidence>
<keyword evidence="1 6" id="KW-0808">Transferase</keyword>
<evidence type="ECO:0000256" key="5">
    <source>
        <dbReference type="ARBA" id="ARBA00047925"/>
    </source>
</evidence>
<comment type="cofactor">
    <cofactor evidence="6">
        <name>a divalent metal cation</name>
        <dbReference type="ChEBI" id="CHEBI:60240"/>
    </cofactor>
</comment>
<dbReference type="GO" id="GO:0003951">
    <property type="term" value="F:NAD+ kinase activity"/>
    <property type="evidence" value="ECO:0007669"/>
    <property type="project" value="UniProtKB-EC"/>
</dbReference>
<evidence type="ECO:0000256" key="1">
    <source>
        <dbReference type="ARBA" id="ARBA00022679"/>
    </source>
</evidence>
<keyword evidence="6" id="KW-0963">Cytoplasm</keyword>
<dbReference type="Proteomes" id="UP001497493">
    <property type="component" value="Chromosome"/>
</dbReference>
<organism evidence="7 8">
    <name type="scientific">Candidatus Methylocalor cossyra</name>
    <dbReference type="NCBI Taxonomy" id="3108543"/>
    <lineage>
        <taxon>Bacteria</taxon>
        <taxon>Pseudomonadati</taxon>
        <taxon>Pseudomonadota</taxon>
        <taxon>Gammaproteobacteria</taxon>
        <taxon>Methylococcales</taxon>
        <taxon>Methylococcaceae</taxon>
        <taxon>Candidatus Methylocalor</taxon>
    </lineage>
</organism>
<feature type="binding site" evidence="6">
    <location>
        <position position="177"/>
    </location>
    <ligand>
        <name>NAD(+)</name>
        <dbReference type="ChEBI" id="CHEBI:57540"/>
    </ligand>
</feature>
<protein>
    <recommendedName>
        <fullName evidence="6">NAD kinase</fullName>
        <ecNumber evidence="6">2.7.1.23</ecNumber>
    </recommendedName>
    <alternativeName>
        <fullName evidence="6">ATP-dependent NAD kinase</fullName>
    </alternativeName>
</protein>
<evidence type="ECO:0000256" key="3">
    <source>
        <dbReference type="ARBA" id="ARBA00022857"/>
    </source>
</evidence>
<keyword evidence="3 6" id="KW-0521">NADP</keyword>
<evidence type="ECO:0000256" key="4">
    <source>
        <dbReference type="ARBA" id="ARBA00023027"/>
    </source>
</evidence>
<comment type="similarity">
    <text evidence="6">Belongs to the NAD kinase family.</text>
</comment>
<feature type="binding site" evidence="6">
    <location>
        <begin position="188"/>
        <end position="193"/>
    </location>
    <ligand>
        <name>NAD(+)</name>
        <dbReference type="ChEBI" id="CHEBI:57540"/>
    </ligand>
</feature>
<dbReference type="Pfam" id="PF20143">
    <property type="entry name" value="NAD_kinase_C"/>
    <property type="match status" value="1"/>
</dbReference>
<dbReference type="Gene3D" id="2.60.200.30">
    <property type="entry name" value="Probable inorganic polyphosphate/atp-NAD kinase, domain 2"/>
    <property type="match status" value="1"/>
</dbReference>
<dbReference type="InterPro" id="IPR002504">
    <property type="entry name" value="NADK"/>
</dbReference>
<gene>
    <name evidence="6 7" type="primary">nadK</name>
    <name evidence="7" type="ORF">MECH1_V1_1360</name>
</gene>
<accession>A0ABM9NHQ0</accession>
<keyword evidence="6" id="KW-0547">Nucleotide-binding</keyword>
<keyword evidence="6" id="KW-0067">ATP-binding</keyword>
<reference evidence="7 8" key="1">
    <citation type="submission" date="2024-04" db="EMBL/GenBank/DDBJ databases">
        <authorList>
            <person name="Cremers G."/>
        </authorList>
    </citation>
    <scope>NUCLEOTIDE SEQUENCE [LARGE SCALE GENOMIC DNA]</scope>
    <source>
        <strain evidence="7">MeCH1-AG</strain>
    </source>
</reference>
<dbReference type="Pfam" id="PF01513">
    <property type="entry name" value="NAD_kinase"/>
    <property type="match status" value="1"/>
</dbReference>
<dbReference type="InterPro" id="IPR017438">
    <property type="entry name" value="ATP-NAD_kinase_N"/>
</dbReference>
<comment type="catalytic activity">
    <reaction evidence="5 6">
        <text>NAD(+) + ATP = ADP + NADP(+) + H(+)</text>
        <dbReference type="Rhea" id="RHEA:18629"/>
        <dbReference type="ChEBI" id="CHEBI:15378"/>
        <dbReference type="ChEBI" id="CHEBI:30616"/>
        <dbReference type="ChEBI" id="CHEBI:57540"/>
        <dbReference type="ChEBI" id="CHEBI:58349"/>
        <dbReference type="ChEBI" id="CHEBI:456216"/>
        <dbReference type="EC" id="2.7.1.23"/>
    </reaction>
</comment>
<dbReference type="PANTHER" id="PTHR20275">
    <property type="entry name" value="NAD KINASE"/>
    <property type="match status" value="1"/>
</dbReference>
<feature type="binding site" evidence="6">
    <location>
        <begin position="147"/>
        <end position="148"/>
    </location>
    <ligand>
        <name>NAD(+)</name>
        <dbReference type="ChEBI" id="CHEBI:57540"/>
    </ligand>
</feature>
<evidence type="ECO:0000313" key="7">
    <source>
        <dbReference type="EMBL" id="CAL1240136.1"/>
    </source>
</evidence>
<evidence type="ECO:0000313" key="8">
    <source>
        <dbReference type="Proteomes" id="UP001497493"/>
    </source>
</evidence>
<feature type="binding site" evidence="6">
    <location>
        <position position="175"/>
    </location>
    <ligand>
        <name>NAD(+)</name>
        <dbReference type="ChEBI" id="CHEBI:57540"/>
    </ligand>
</feature>
<keyword evidence="4 6" id="KW-0520">NAD</keyword>
<proteinExistence type="inferred from homology"/>
<name>A0ABM9NHQ0_9GAMM</name>
<dbReference type="SUPFAM" id="SSF111331">
    <property type="entry name" value="NAD kinase/diacylglycerol kinase-like"/>
    <property type="match status" value="1"/>
</dbReference>
<dbReference type="InterPro" id="IPR016064">
    <property type="entry name" value="NAD/diacylglycerol_kinase_sf"/>
</dbReference>
<feature type="active site" description="Proton acceptor" evidence="6">
    <location>
        <position position="73"/>
    </location>
</feature>
<comment type="caution">
    <text evidence="6">Lacks conserved residue(s) required for the propagation of feature annotation.</text>
</comment>
<sequence>MPANFRTIALIGKPDAERIAETLSELCRYLLRRGFRVLVEKDCAALVAGVRPDTGSFSDIGEQCDLAIVIGGDGTLLTAARYLAQFDIPLIGVNLGRLGFLVDISPTDATARLDEMLDGRYSAEERFILRAKVWRSSGIVYQQTAINEVVVHSRSATSMIEIETSINGAFLNSQRSDGLIVSTPTGSTAYALSAGGPILAPTLKAIVLAPINPHTLSNRPVVVDYDSVIEIAFRRGKQVKVQVACDNVSIPDVEVTDRIEIRKEAKPFRILHPWNYDFFEILRAKLHWSSGYRS</sequence>
<dbReference type="Gene3D" id="3.40.50.10330">
    <property type="entry name" value="Probable inorganic polyphosphate/atp-NAD kinase, domain 1"/>
    <property type="match status" value="1"/>
</dbReference>
<dbReference type="PANTHER" id="PTHR20275:SF0">
    <property type="entry name" value="NAD KINASE"/>
    <property type="match status" value="1"/>
</dbReference>
<dbReference type="NCBIfam" id="NF002306">
    <property type="entry name" value="PRK01231.1"/>
    <property type="match status" value="1"/>
</dbReference>
<dbReference type="EC" id="2.7.1.23" evidence="6"/>
<keyword evidence="2 6" id="KW-0418">Kinase</keyword>
<dbReference type="RefSeq" id="WP_348759642.1">
    <property type="nucleotide sequence ID" value="NZ_OZ026884.1"/>
</dbReference>
<comment type="function">
    <text evidence="6">Involved in the regulation of the intracellular balance of NAD and NADP, and is a key enzyme in the biosynthesis of NADP. Catalyzes specifically the phosphorylation on 2'-hydroxyl of the adenosine moiety of NAD to yield NADP.</text>
</comment>
<dbReference type="HAMAP" id="MF_00361">
    <property type="entry name" value="NAD_kinase"/>
    <property type="match status" value="1"/>
</dbReference>
<evidence type="ECO:0000256" key="2">
    <source>
        <dbReference type="ARBA" id="ARBA00022777"/>
    </source>
</evidence>
<keyword evidence="8" id="KW-1185">Reference proteome</keyword>
<dbReference type="InterPro" id="IPR017437">
    <property type="entry name" value="ATP-NAD_kinase_PpnK-typ_C"/>
</dbReference>
<dbReference type="EMBL" id="OZ026884">
    <property type="protein sequence ID" value="CAL1240136.1"/>
    <property type="molecule type" value="Genomic_DNA"/>
</dbReference>
<comment type="subcellular location">
    <subcellularLocation>
        <location evidence="6">Cytoplasm</location>
    </subcellularLocation>
</comment>
<feature type="binding site" evidence="6">
    <location>
        <begin position="73"/>
        <end position="74"/>
    </location>
    <ligand>
        <name>NAD(+)</name>
        <dbReference type="ChEBI" id="CHEBI:57540"/>
    </ligand>
</feature>